<evidence type="ECO:0000313" key="1">
    <source>
        <dbReference type="EMBL" id="MFH6602480.1"/>
    </source>
</evidence>
<comment type="caution">
    <text evidence="1">The sequence shown here is derived from an EMBL/GenBank/DDBJ whole genome shotgun (WGS) entry which is preliminary data.</text>
</comment>
<gene>
    <name evidence="1" type="ORF">ACEZ3G_03260</name>
</gene>
<dbReference type="Proteomes" id="UP001595191">
    <property type="component" value="Unassembled WGS sequence"/>
</dbReference>
<reference evidence="1" key="1">
    <citation type="submission" date="2024-09" db="EMBL/GenBank/DDBJ databases">
        <authorList>
            <person name="Liu J."/>
        </authorList>
    </citation>
    <scope>NUCLEOTIDE SEQUENCE</scope>
    <source>
        <strain evidence="1">NBU2967</strain>
    </source>
</reference>
<keyword evidence="2" id="KW-1185">Reference proteome</keyword>
<sequence length="161" mass="18908">MTTEFEHIIHNLKECFNGKPWYGISMMEKLDSIPWEIVNDQKYSAKSIAVLVQHIINWRIFLLKKLHGDLEYDLKIDSPEDWTIIHIHTEKEWNGLKDRLVETQNELIEKLSDLPETILQEQVPGKKYTFLPILTSISQHDIYHLGQIAMLHAMHRANHSG</sequence>
<proteinExistence type="predicted"/>
<organism evidence="1 2">
    <name type="scientific">Meishania litoralis</name>
    <dbReference type="NCBI Taxonomy" id="3434685"/>
    <lineage>
        <taxon>Bacteria</taxon>
        <taxon>Pseudomonadati</taxon>
        <taxon>Bacteroidota</taxon>
        <taxon>Flavobacteriia</taxon>
        <taxon>Flavobacteriales</taxon>
        <taxon>Flavobacteriaceae</taxon>
        <taxon>Meishania</taxon>
    </lineage>
</organism>
<accession>A0ACC7LH30</accession>
<evidence type="ECO:0000313" key="2">
    <source>
        <dbReference type="Proteomes" id="UP001595191"/>
    </source>
</evidence>
<name>A0ACC7LH30_9FLAO</name>
<dbReference type="EMBL" id="JBHFPV010000001">
    <property type="protein sequence ID" value="MFH6602480.1"/>
    <property type="molecule type" value="Genomic_DNA"/>
</dbReference>
<protein>
    <submittedName>
        <fullName evidence="1">DinB family protein</fullName>
    </submittedName>
</protein>